<name>F8X1B8_9BACT</name>
<dbReference type="AlphaFoldDB" id="F8X1B8"/>
<evidence type="ECO:0000313" key="1">
    <source>
        <dbReference type="EMBL" id="EGK03390.1"/>
    </source>
</evidence>
<dbReference type="GeneID" id="78082669"/>
<evidence type="ECO:0008006" key="3">
    <source>
        <dbReference type="Google" id="ProtNLM"/>
    </source>
</evidence>
<dbReference type="STRING" id="742767.HMPREF9456_02027"/>
<dbReference type="OrthoDB" id="702091at2"/>
<comment type="caution">
    <text evidence="1">The sequence shown here is derived from an EMBL/GenBank/DDBJ whole genome shotgun (WGS) entry which is preliminary data.</text>
</comment>
<dbReference type="RefSeq" id="WP_006843397.1">
    <property type="nucleotide sequence ID" value="NZ_AQWJ01000003.1"/>
</dbReference>
<dbReference type="PROSITE" id="PS51257">
    <property type="entry name" value="PROKAR_LIPOPROTEIN"/>
    <property type="match status" value="1"/>
</dbReference>
<dbReference type="Proteomes" id="UP000006420">
    <property type="component" value="Unassembled WGS sequence"/>
</dbReference>
<sequence>MRKIVFVLLTFLFLYSCSDGNDLGKDDGDDSGNGNNSSSVKISLKAKVQEANIHTMMEFYLVPGEDCTMLDIMESYDSLVWRIEGEKGRLNLLSHAPGWMSFTSRWGHCFYEENHGSVILEGFKDGKVVLSDSVRIEVYNKRDFLGYNWEDITSSTNHRTGIANILKSELEISFIERYIDGLPSLYVYFEPAWEVGRDEKLSKIFYTQKQEPLIRNYISKLYGDPKFSFEKDADQLVESYHKIFKQEEDVYTPRYVWQTKTTNIALVQKNVDWGDYEAYYIYAEPRSN</sequence>
<evidence type="ECO:0000313" key="2">
    <source>
        <dbReference type="Proteomes" id="UP000006420"/>
    </source>
</evidence>
<dbReference type="EMBL" id="ADLW01000007">
    <property type="protein sequence ID" value="EGK03390.1"/>
    <property type="molecule type" value="Genomic_DNA"/>
</dbReference>
<dbReference type="HOGENOM" id="CLU_080375_0_0_10"/>
<reference evidence="1 2" key="1">
    <citation type="submission" date="2011-04" db="EMBL/GenBank/DDBJ databases">
        <title>The Genome Sequence of Dysgonomonas mossii DSM 22836.</title>
        <authorList>
            <consortium name="The Broad Institute Genome Sequencing Platform"/>
            <person name="Earl A."/>
            <person name="Ward D."/>
            <person name="Feldgarden M."/>
            <person name="Gevers D."/>
            <person name="Pudlo N."/>
            <person name="Martens E."/>
            <person name="Allen-Vercoe E."/>
            <person name="Young S.K."/>
            <person name="Zeng Q."/>
            <person name="Gargeya S."/>
            <person name="Fitzgerald M."/>
            <person name="Haas B."/>
            <person name="Abouelleil A."/>
            <person name="Alvarado L."/>
            <person name="Arachchi H.M."/>
            <person name="Berlin A."/>
            <person name="Brown A."/>
            <person name="Chapman S.B."/>
            <person name="Chen Z."/>
            <person name="Dunbar C."/>
            <person name="Freedman E."/>
            <person name="Gearin G."/>
            <person name="Gellesch M."/>
            <person name="Goldberg J."/>
            <person name="Griggs A."/>
            <person name="Gujja S."/>
            <person name="Heiman D."/>
            <person name="Howarth C."/>
            <person name="Larson L."/>
            <person name="Lui A."/>
            <person name="MacDonald P.J.P."/>
            <person name="Mehta T."/>
            <person name="Montmayeur A."/>
            <person name="Murphy C."/>
            <person name="Neiman D."/>
            <person name="Pearson M."/>
            <person name="Priest M."/>
            <person name="Roberts A."/>
            <person name="Saif S."/>
            <person name="Shea T."/>
            <person name="Shenoy N."/>
            <person name="Sisk P."/>
            <person name="Stolte C."/>
            <person name="Sykes S."/>
            <person name="Yandava C."/>
            <person name="Wortman J."/>
            <person name="Nusbaum C."/>
            <person name="Birren B."/>
        </authorList>
    </citation>
    <scope>NUCLEOTIDE SEQUENCE [LARGE SCALE GENOMIC DNA]</scope>
    <source>
        <strain evidence="1 2">DSM 22836</strain>
    </source>
</reference>
<keyword evidence="2" id="KW-1185">Reference proteome</keyword>
<protein>
    <recommendedName>
        <fullName evidence="3">Lipoprotein</fullName>
    </recommendedName>
</protein>
<organism evidence="1 2">
    <name type="scientific">Dysgonomonas mossii DSM 22836</name>
    <dbReference type="NCBI Taxonomy" id="742767"/>
    <lineage>
        <taxon>Bacteria</taxon>
        <taxon>Pseudomonadati</taxon>
        <taxon>Bacteroidota</taxon>
        <taxon>Bacteroidia</taxon>
        <taxon>Bacteroidales</taxon>
        <taxon>Dysgonomonadaceae</taxon>
        <taxon>Dysgonomonas</taxon>
    </lineage>
</organism>
<proteinExistence type="predicted"/>
<accession>F8X1B8</accession>
<gene>
    <name evidence="1" type="ORF">HMPREF9456_02027</name>
</gene>
<dbReference type="eggNOG" id="ENOG5032ZKP">
    <property type="taxonomic scope" value="Bacteria"/>
</dbReference>